<feature type="binding site" evidence="3">
    <location>
        <position position="288"/>
    </location>
    <ligand>
        <name>CTP</name>
        <dbReference type="ChEBI" id="CHEBI:37563"/>
    </ligand>
</feature>
<feature type="binding site" evidence="3">
    <location>
        <position position="322"/>
    </location>
    <ligand>
        <name>CTP</name>
        <dbReference type="ChEBI" id="CHEBI:37563"/>
    </ligand>
</feature>
<keyword evidence="3" id="KW-0460">Magnesium</keyword>
<dbReference type="EC" id="6.3.2.5" evidence="3"/>
<evidence type="ECO:0000256" key="4">
    <source>
        <dbReference type="RuleBase" id="RU364078"/>
    </source>
</evidence>
<evidence type="ECO:0000313" key="7">
    <source>
        <dbReference type="EMBL" id="MCR6544606.1"/>
    </source>
</evidence>
<comment type="similarity">
    <text evidence="3 4">In the N-terminal section; belongs to the HFCD (homo-oligomeric flavin containing Cys decarboxylase) superfamily.</text>
</comment>
<gene>
    <name evidence="3 7" type="primary">coaBC</name>
    <name evidence="7" type="ORF">NVS47_03600</name>
</gene>
<comment type="pathway">
    <text evidence="3 4">Cofactor biosynthesis; coenzyme A biosynthesis; CoA from (R)-pantothenate: step 2/5.</text>
</comment>
<dbReference type="InterPro" id="IPR003382">
    <property type="entry name" value="Flavoprotein"/>
</dbReference>
<evidence type="ECO:0000256" key="1">
    <source>
        <dbReference type="ARBA" id="ARBA00022793"/>
    </source>
</evidence>
<dbReference type="GO" id="GO:0004632">
    <property type="term" value="F:phosphopantothenate--cysteine ligase activity"/>
    <property type="evidence" value="ECO:0007669"/>
    <property type="project" value="UniProtKB-EC"/>
</dbReference>
<keyword evidence="3" id="KW-0511">Multifunctional enzyme</keyword>
<evidence type="ECO:0000259" key="5">
    <source>
        <dbReference type="Pfam" id="PF02441"/>
    </source>
</evidence>
<keyword evidence="3 4" id="KW-0288">FMN</keyword>
<comment type="function">
    <text evidence="4">Catalyzes two steps in the biosynthesis of coenzyme A. In the first step cysteine is conjugated to 4'-phosphopantothenate to form 4-phosphopantothenoylcysteine, in the latter compound is decarboxylated to form 4'-phosphopantotheine.</text>
</comment>
<keyword evidence="3 4" id="KW-0285">Flavoprotein</keyword>
<dbReference type="GO" id="GO:0004633">
    <property type="term" value="F:phosphopantothenoylcysteine decarboxylase activity"/>
    <property type="evidence" value="ECO:0007669"/>
    <property type="project" value="UniProtKB-EC"/>
</dbReference>
<comment type="caution">
    <text evidence="3">Lacks conserved residue(s) required for the propagation of feature annotation.</text>
</comment>
<dbReference type="Pfam" id="PF04127">
    <property type="entry name" value="DFP"/>
    <property type="match status" value="1"/>
</dbReference>
<dbReference type="Proteomes" id="UP001524944">
    <property type="component" value="Unassembled WGS sequence"/>
</dbReference>
<dbReference type="EMBL" id="JANPWE010000001">
    <property type="protein sequence ID" value="MCR6544606.1"/>
    <property type="molecule type" value="Genomic_DNA"/>
</dbReference>
<dbReference type="InterPro" id="IPR036551">
    <property type="entry name" value="Flavin_trans-like"/>
</dbReference>
<evidence type="ECO:0000313" key="8">
    <source>
        <dbReference type="Proteomes" id="UP001524944"/>
    </source>
</evidence>
<comment type="pathway">
    <text evidence="3 4">Cofactor biosynthesis; coenzyme A biosynthesis; CoA from (R)-pantothenate: step 3/5.</text>
</comment>
<feature type="domain" description="Flavoprotein" evidence="5">
    <location>
        <begin position="5"/>
        <end position="178"/>
    </location>
</feature>
<dbReference type="PANTHER" id="PTHR14359">
    <property type="entry name" value="HOMO-OLIGOMERIC FLAVIN CONTAINING CYS DECARBOXYLASE FAMILY"/>
    <property type="match status" value="1"/>
</dbReference>
<protein>
    <recommendedName>
        <fullName evidence="3">Coenzyme A biosynthesis bifunctional protein CoaBC</fullName>
    </recommendedName>
    <alternativeName>
        <fullName evidence="3">DNA/pantothenate metabolism flavoprotein</fullName>
    </alternativeName>
    <alternativeName>
        <fullName evidence="3">Phosphopantothenoylcysteine synthetase/decarboxylase</fullName>
        <shortName evidence="3">PPCS-PPCDC</shortName>
    </alternativeName>
    <domain>
        <recommendedName>
            <fullName evidence="3">Phosphopantothenoylcysteine decarboxylase</fullName>
            <shortName evidence="3">PPC decarboxylase</shortName>
            <shortName evidence="3">PPC-DC</shortName>
            <ecNumber evidence="3">4.1.1.36</ecNumber>
        </recommendedName>
        <alternativeName>
            <fullName evidence="3">CoaC</fullName>
        </alternativeName>
    </domain>
    <domain>
        <recommendedName>
            <fullName evidence="3">Phosphopantothenate--cysteine ligase</fullName>
            <ecNumber evidence="3">6.3.2.5</ecNumber>
        </recommendedName>
        <alternativeName>
            <fullName evidence="3">CoaB</fullName>
        </alternativeName>
        <alternativeName>
            <fullName evidence="3">Phosphopantothenoylcysteine synthetase</fullName>
            <shortName evidence="3">PPC synthetase</shortName>
            <shortName evidence="3">PPC-S</shortName>
        </alternativeName>
    </domain>
</protein>
<feature type="binding site" evidence="3">
    <location>
        <position position="340"/>
    </location>
    <ligand>
        <name>CTP</name>
        <dbReference type="ChEBI" id="CHEBI:37563"/>
    </ligand>
</feature>
<feature type="active site" description="Proton donor" evidence="3">
    <location>
        <position position="157"/>
    </location>
</feature>
<dbReference type="Gene3D" id="3.40.50.10300">
    <property type="entry name" value="CoaB-like"/>
    <property type="match status" value="1"/>
</dbReference>
<dbReference type="InterPro" id="IPR007085">
    <property type="entry name" value="DNA/pantothenate-metab_flavo_C"/>
</dbReference>
<feature type="domain" description="DNA/pantothenate metabolism flavoprotein C-terminal" evidence="6">
    <location>
        <begin position="186"/>
        <end position="393"/>
    </location>
</feature>
<dbReference type="InterPro" id="IPR005252">
    <property type="entry name" value="CoaBC"/>
</dbReference>
<comment type="caution">
    <text evidence="7">The sequence shown here is derived from an EMBL/GenBank/DDBJ whole genome shotgun (WGS) entry which is preliminary data.</text>
</comment>
<feature type="region of interest" description="Phosphopantothenate--cysteine ligase" evidence="3">
    <location>
        <begin position="190"/>
        <end position="397"/>
    </location>
</feature>
<feature type="binding site" evidence="3">
    <location>
        <begin position="304"/>
        <end position="307"/>
    </location>
    <ligand>
        <name>CTP</name>
        <dbReference type="ChEBI" id="CHEBI:37563"/>
    </ligand>
</feature>
<proteinExistence type="inferred from homology"/>
<evidence type="ECO:0000256" key="3">
    <source>
        <dbReference type="HAMAP-Rule" id="MF_02225"/>
    </source>
</evidence>
<dbReference type="PANTHER" id="PTHR14359:SF6">
    <property type="entry name" value="PHOSPHOPANTOTHENOYLCYSTEINE DECARBOXYLASE"/>
    <property type="match status" value="1"/>
</dbReference>
<organism evidence="7 8">
    <name type="scientific">Dehalobacterium formicoaceticum</name>
    <dbReference type="NCBI Taxonomy" id="51515"/>
    <lineage>
        <taxon>Bacteria</taxon>
        <taxon>Bacillati</taxon>
        <taxon>Bacillota</taxon>
        <taxon>Clostridia</taxon>
        <taxon>Eubacteriales</taxon>
        <taxon>Peptococcaceae</taxon>
        <taxon>Dehalobacterium</taxon>
    </lineage>
</organism>
<keyword evidence="3 4" id="KW-0436">Ligase</keyword>
<dbReference type="InterPro" id="IPR035929">
    <property type="entry name" value="CoaB-like_sf"/>
</dbReference>
<comment type="cofactor">
    <cofactor evidence="3">
        <name>FMN</name>
        <dbReference type="ChEBI" id="CHEBI:58210"/>
    </cofactor>
    <text evidence="3">Binds 1 FMN per subunit.</text>
</comment>
<sequence>MADGKTIVLGVTGGIAAYKAADLVSRLVKDRCQVHVIMTEAATQFVSPLTFRTLSGNPVSTDLFSEPGTWNVRHISLAEKADLMVIAPATANIIGKIAQGIADDMLSTTVMAARCPVLIAPAMNVNMYLNPIVQENIRSLEKHGFYFIGPAAGHLACGTQGQGRMVEAAVIQEKIMDLFLGKHDFAGKKILVTAGPTREYLDPIRFLTNRSTGTMGYSLAKAAACRGAAVHLVTGPTCLADPLGIKITKVESAREMQAAVEEIFPEMDIVIKTAAVADYRPKITANQKIKKKDGDLSLSLARNPDILLELGRKKKHQILVGFAAETESLLEYAQEKMIAKNLDLIVANNIKEEGAGFGTTTNIVTIITKEGQMHRLPQMTKIDTAHAILDHLRMLAE</sequence>
<comment type="function">
    <text evidence="3">Catalyzes two sequential steps in the biosynthesis of coenzyme A. In the first step cysteine is conjugated to 4'-phosphopantothenate to form 4-phosphopantothenoylcysteine. In the second step the latter compound is decarboxylated to form 4'-phosphopantotheine.</text>
</comment>
<evidence type="ECO:0000259" key="6">
    <source>
        <dbReference type="Pfam" id="PF04127"/>
    </source>
</evidence>
<keyword evidence="1 3" id="KW-0210">Decarboxylase</keyword>
<evidence type="ECO:0000256" key="2">
    <source>
        <dbReference type="ARBA" id="ARBA00023239"/>
    </source>
</evidence>
<name>A0ABT1Y298_9FIRM</name>
<feature type="binding site" evidence="3">
    <location>
        <position position="336"/>
    </location>
    <ligand>
        <name>CTP</name>
        <dbReference type="ChEBI" id="CHEBI:37563"/>
    </ligand>
</feature>
<dbReference type="SUPFAM" id="SSF52507">
    <property type="entry name" value="Homo-oligomeric flavin-containing Cys decarboxylases, HFCD"/>
    <property type="match status" value="1"/>
</dbReference>
<comment type="catalytic activity">
    <reaction evidence="3 4">
        <text>N-[(R)-4-phosphopantothenoyl]-L-cysteine + H(+) = (R)-4'-phosphopantetheine + CO2</text>
        <dbReference type="Rhea" id="RHEA:16793"/>
        <dbReference type="ChEBI" id="CHEBI:15378"/>
        <dbReference type="ChEBI" id="CHEBI:16526"/>
        <dbReference type="ChEBI" id="CHEBI:59458"/>
        <dbReference type="ChEBI" id="CHEBI:61723"/>
        <dbReference type="EC" id="4.1.1.36"/>
    </reaction>
</comment>
<dbReference type="Gene3D" id="3.40.50.1950">
    <property type="entry name" value="Flavin prenyltransferase-like"/>
    <property type="match status" value="1"/>
</dbReference>
<dbReference type="SUPFAM" id="SSF102645">
    <property type="entry name" value="CoaB-like"/>
    <property type="match status" value="1"/>
</dbReference>
<keyword evidence="8" id="KW-1185">Reference proteome</keyword>
<keyword evidence="2 3" id="KW-0456">Lyase</keyword>
<comment type="cofactor">
    <cofactor evidence="3">
        <name>Mg(2+)</name>
        <dbReference type="ChEBI" id="CHEBI:18420"/>
    </cofactor>
</comment>
<dbReference type="HAMAP" id="MF_02225">
    <property type="entry name" value="CoaBC"/>
    <property type="match status" value="1"/>
</dbReference>
<dbReference type="NCBIfam" id="TIGR00521">
    <property type="entry name" value="coaBC_dfp"/>
    <property type="match status" value="1"/>
</dbReference>
<feature type="region of interest" description="Phosphopantothenoylcysteine decarboxylase" evidence="3">
    <location>
        <begin position="1"/>
        <end position="189"/>
    </location>
</feature>
<accession>A0ABT1Y298</accession>
<dbReference type="Pfam" id="PF02441">
    <property type="entry name" value="Flavoprotein"/>
    <property type="match status" value="1"/>
</dbReference>
<reference evidence="7 8" key="1">
    <citation type="submission" date="2022-08" db="EMBL/GenBank/DDBJ databases">
        <title>Proteogenomics of the novel Dehalobacterium formicoaceticum strain EZ94 highlights a key role of methyltransferases during anaerobic dichloromethane degradation.</title>
        <authorList>
            <person name="Wasmund K."/>
        </authorList>
    </citation>
    <scope>NUCLEOTIDE SEQUENCE [LARGE SCALE GENOMIC DNA]</scope>
    <source>
        <strain evidence="7 8">EZ94</strain>
    </source>
</reference>
<comment type="catalytic activity">
    <reaction evidence="3 4">
        <text>(R)-4'-phosphopantothenate + L-cysteine + CTP = N-[(R)-4-phosphopantothenoyl]-L-cysteine + CMP + diphosphate + H(+)</text>
        <dbReference type="Rhea" id="RHEA:19397"/>
        <dbReference type="ChEBI" id="CHEBI:10986"/>
        <dbReference type="ChEBI" id="CHEBI:15378"/>
        <dbReference type="ChEBI" id="CHEBI:33019"/>
        <dbReference type="ChEBI" id="CHEBI:35235"/>
        <dbReference type="ChEBI" id="CHEBI:37563"/>
        <dbReference type="ChEBI" id="CHEBI:59458"/>
        <dbReference type="ChEBI" id="CHEBI:60377"/>
        <dbReference type="EC" id="6.3.2.5"/>
    </reaction>
</comment>
<dbReference type="RefSeq" id="WP_089610057.1">
    <property type="nucleotide sequence ID" value="NZ_CP022121.1"/>
</dbReference>
<comment type="similarity">
    <text evidence="3 4">In the C-terminal section; belongs to the PPC synthetase family.</text>
</comment>
<dbReference type="EC" id="4.1.1.36" evidence="3"/>
<keyword evidence="3" id="KW-0479">Metal-binding</keyword>
<feature type="binding site" evidence="3">
    <location>
        <position position="278"/>
    </location>
    <ligand>
        <name>CTP</name>
        <dbReference type="ChEBI" id="CHEBI:37563"/>
    </ligand>
</feature>